<dbReference type="InterPro" id="IPR000792">
    <property type="entry name" value="Tscrpt_reg_LuxR_C"/>
</dbReference>
<dbReference type="InterPro" id="IPR016032">
    <property type="entry name" value="Sig_transdc_resp-reg_C-effctor"/>
</dbReference>
<reference evidence="5" key="1">
    <citation type="journal article" date="2019" name="Int. J. Syst. Evol. Microbiol.">
        <title>The Global Catalogue of Microorganisms (GCM) 10K type strain sequencing project: providing services to taxonomists for standard genome sequencing and annotation.</title>
        <authorList>
            <consortium name="The Broad Institute Genomics Platform"/>
            <consortium name="The Broad Institute Genome Sequencing Center for Infectious Disease"/>
            <person name="Wu L."/>
            <person name="Ma J."/>
        </authorList>
    </citation>
    <scope>NUCLEOTIDE SEQUENCE [LARGE SCALE GENOMIC DNA]</scope>
    <source>
        <strain evidence="5">PCU 266</strain>
    </source>
</reference>
<dbReference type="PROSITE" id="PS00622">
    <property type="entry name" value="HTH_LUXR_1"/>
    <property type="match status" value="1"/>
</dbReference>
<dbReference type="SUPFAM" id="SSF46894">
    <property type="entry name" value="C-terminal effector domain of the bipartite response regulators"/>
    <property type="match status" value="1"/>
</dbReference>
<dbReference type="InterPro" id="IPR036388">
    <property type="entry name" value="WH-like_DNA-bd_sf"/>
</dbReference>
<evidence type="ECO:0000259" key="3">
    <source>
        <dbReference type="PROSITE" id="PS50043"/>
    </source>
</evidence>
<dbReference type="Proteomes" id="UP001596160">
    <property type="component" value="Unassembled WGS sequence"/>
</dbReference>
<dbReference type="Gene3D" id="1.10.10.10">
    <property type="entry name" value="Winged helix-like DNA-binding domain superfamily/Winged helix DNA-binding domain"/>
    <property type="match status" value="1"/>
</dbReference>
<dbReference type="InterPro" id="IPR011990">
    <property type="entry name" value="TPR-like_helical_dom_sf"/>
</dbReference>
<dbReference type="SUPFAM" id="SSF48452">
    <property type="entry name" value="TPR-like"/>
    <property type="match status" value="1"/>
</dbReference>
<proteinExistence type="predicted"/>
<dbReference type="EMBL" id="JBHSKP010000006">
    <property type="protein sequence ID" value="MFC5152371.1"/>
    <property type="molecule type" value="Genomic_DNA"/>
</dbReference>
<sequence>MEHSLLERDAELTAVAQAGASALAGHGRWLLLRGTTGMGLTSCVAEAVRRARANGMRVSHARGCPQETDFPFGVLRQLFPEAATLPFASPVFAEERQRIFHGLTDELAAQGPALLVVEAAQHADDTSFRWLRYLTRRIGRLPVLLLLSGSPSLDIDGLPGATGQEMSLAPLSDTAVAQLAAAHGHGPETARLCARASAGSPKLLHALLADLPPGPAPRSLDELAGTRYRDAMTRWLNAGSLPGRRDTALALALLLAPGSVSHPDTALLAGMTGLAPGRQAEVLRNGPSLERLLTVPLAREAVLAGAADAELGPLRLRAARQLYERGASATAVAAQLAQLPKIGEEWMPLALEQAAGQALREGSTDRAVQLLRRAIGGPLSADHRTTLACRLGSLELFRSAEAGTRRIRRELQHADGPDRLTVASALSGALVACGHIDPALRVLREVSERSQDSRLIQTTKIVAAGIAIHDPQQWRYAVEELRTLADETPAALEPLVCGLLTAYDAGAGNLSAHRAVARVTARLSGPVDPLLRSGWLGSAASLLQWADRLDEARALTVRGLPEAPELPDLTDVGHQFLVGARATASLWAGRFQQVIDEYEPVLHASLDRGVQFPHLLATLSLAHFELGRPDTAWQLLARAGSESSNDGWPWDDLLCTRARLYAGESRWEEALDDYRACGARMLHRNFHSPVAQPWRSGAAHALIALGRPAEAVALADEELRYARSWGTPRVVGRALHARARAVGGRRGLEALGEAVALLRVSPAVVELTEALLDLGRAQIEQGRARKGRETLREAYRTAQRPSAEHPPLPRLVRAAEEALALVDARAVRRTPNGVGSLTDAERRIVDLAARGLTNAQIGDSLHLARRTVETHLTHAYRKLGVSRRAQLTSRLLTSN</sequence>
<dbReference type="PRINTS" id="PR00038">
    <property type="entry name" value="HTHLUXR"/>
</dbReference>
<dbReference type="Pfam" id="PF13191">
    <property type="entry name" value="AAA_16"/>
    <property type="match status" value="1"/>
</dbReference>
<gene>
    <name evidence="4" type="ORF">ACFPRH_11560</name>
</gene>
<organism evidence="4 5">
    <name type="scientific">Streptomyces amakusaensis</name>
    <dbReference type="NCBI Taxonomy" id="67271"/>
    <lineage>
        <taxon>Bacteria</taxon>
        <taxon>Bacillati</taxon>
        <taxon>Actinomycetota</taxon>
        <taxon>Actinomycetes</taxon>
        <taxon>Kitasatosporales</taxon>
        <taxon>Streptomycetaceae</taxon>
        <taxon>Streptomyces</taxon>
    </lineage>
</organism>
<keyword evidence="2" id="KW-0067">ATP-binding</keyword>
<feature type="domain" description="HTH luxR-type" evidence="3">
    <location>
        <begin position="830"/>
        <end position="895"/>
    </location>
</feature>
<dbReference type="SMART" id="SM00421">
    <property type="entry name" value="HTH_LUXR"/>
    <property type="match status" value="1"/>
</dbReference>
<keyword evidence="5" id="KW-1185">Reference proteome</keyword>
<evidence type="ECO:0000313" key="4">
    <source>
        <dbReference type="EMBL" id="MFC5152371.1"/>
    </source>
</evidence>
<dbReference type="Gene3D" id="1.25.40.10">
    <property type="entry name" value="Tetratricopeptide repeat domain"/>
    <property type="match status" value="1"/>
</dbReference>
<dbReference type="InterPro" id="IPR041664">
    <property type="entry name" value="AAA_16"/>
</dbReference>
<name>A0ABW0AHC2_9ACTN</name>
<dbReference type="PROSITE" id="PS50043">
    <property type="entry name" value="HTH_LUXR_2"/>
    <property type="match status" value="1"/>
</dbReference>
<keyword evidence="1" id="KW-0547">Nucleotide-binding</keyword>
<dbReference type="PANTHER" id="PTHR16305:SF35">
    <property type="entry name" value="TRANSCRIPTIONAL ACTIVATOR DOMAIN"/>
    <property type="match status" value="1"/>
</dbReference>
<evidence type="ECO:0000256" key="2">
    <source>
        <dbReference type="ARBA" id="ARBA00022840"/>
    </source>
</evidence>
<dbReference type="Pfam" id="PF00196">
    <property type="entry name" value="GerE"/>
    <property type="match status" value="1"/>
</dbReference>
<dbReference type="RefSeq" id="WP_344478404.1">
    <property type="nucleotide sequence ID" value="NZ_BAAASB010000009.1"/>
</dbReference>
<evidence type="ECO:0000313" key="5">
    <source>
        <dbReference type="Proteomes" id="UP001596160"/>
    </source>
</evidence>
<dbReference type="CDD" id="cd06170">
    <property type="entry name" value="LuxR_C_like"/>
    <property type="match status" value="1"/>
</dbReference>
<evidence type="ECO:0000256" key="1">
    <source>
        <dbReference type="ARBA" id="ARBA00022741"/>
    </source>
</evidence>
<dbReference type="PANTHER" id="PTHR16305">
    <property type="entry name" value="TESTICULAR SOLUBLE ADENYLYL CYCLASE"/>
    <property type="match status" value="1"/>
</dbReference>
<comment type="caution">
    <text evidence="4">The sequence shown here is derived from an EMBL/GenBank/DDBJ whole genome shotgun (WGS) entry which is preliminary data.</text>
</comment>
<accession>A0ABW0AHC2</accession>
<protein>
    <submittedName>
        <fullName evidence="4">LuxR C-terminal-related transcriptional regulator</fullName>
    </submittedName>
</protein>